<evidence type="ECO:0000259" key="6">
    <source>
        <dbReference type="Pfam" id="PF00149"/>
    </source>
</evidence>
<evidence type="ECO:0000313" key="7">
    <source>
        <dbReference type="EMBL" id="TWU57536.1"/>
    </source>
</evidence>
<accession>A0A5C6FBN0</accession>
<dbReference type="InterPro" id="IPR006311">
    <property type="entry name" value="TAT_signal"/>
</dbReference>
<protein>
    <submittedName>
        <fullName evidence="7">3',5'-cyclic adenosine monophosphate phosphodiesterase CpdA</fullName>
        <ecNumber evidence="7">3.1.4.17</ecNumber>
    </submittedName>
</protein>
<keyword evidence="2 7" id="KW-0378">Hydrolase</keyword>
<dbReference type="OrthoDB" id="5505563at2"/>
<dbReference type="EMBL" id="SJPX01000001">
    <property type="protein sequence ID" value="TWU57536.1"/>
    <property type="molecule type" value="Genomic_DNA"/>
</dbReference>
<keyword evidence="5" id="KW-0732">Signal</keyword>
<name>A0A5C6FBN0_9BACT</name>
<evidence type="ECO:0000256" key="1">
    <source>
        <dbReference type="ARBA" id="ARBA00022723"/>
    </source>
</evidence>
<dbReference type="PANTHER" id="PTHR42988">
    <property type="entry name" value="PHOSPHOHYDROLASE"/>
    <property type="match status" value="1"/>
</dbReference>
<dbReference type="EC" id="3.1.4.17" evidence="7"/>
<dbReference type="InterPro" id="IPR004843">
    <property type="entry name" value="Calcineurin-like_PHP"/>
</dbReference>
<evidence type="ECO:0000256" key="5">
    <source>
        <dbReference type="SAM" id="SignalP"/>
    </source>
</evidence>
<feature type="domain" description="Calcineurin-like phosphoesterase" evidence="6">
    <location>
        <begin position="50"/>
        <end position="248"/>
    </location>
</feature>
<dbReference type="GO" id="GO:0046872">
    <property type="term" value="F:metal ion binding"/>
    <property type="evidence" value="ECO:0007669"/>
    <property type="project" value="UniProtKB-KW"/>
</dbReference>
<proteinExistence type="inferred from homology"/>
<dbReference type="PANTHER" id="PTHR42988:SF2">
    <property type="entry name" value="CYCLIC NUCLEOTIDE PHOSPHODIESTERASE CBUA0032-RELATED"/>
    <property type="match status" value="1"/>
</dbReference>
<dbReference type="SUPFAM" id="SSF56300">
    <property type="entry name" value="Metallo-dependent phosphatases"/>
    <property type="match status" value="1"/>
</dbReference>
<dbReference type="GO" id="GO:0004114">
    <property type="term" value="F:3',5'-cyclic-nucleotide phosphodiesterase activity"/>
    <property type="evidence" value="ECO:0007669"/>
    <property type="project" value="UniProtKB-EC"/>
</dbReference>
<comment type="similarity">
    <text evidence="4">Belongs to the cyclic nucleotide phosphodiesterase class-III family.</text>
</comment>
<dbReference type="AlphaFoldDB" id="A0A5C6FBN0"/>
<keyword evidence="8" id="KW-1185">Reference proteome</keyword>
<dbReference type="InterPro" id="IPR029052">
    <property type="entry name" value="Metallo-depent_PP-like"/>
</dbReference>
<dbReference type="InterPro" id="IPR050884">
    <property type="entry name" value="CNP_phosphodiesterase-III"/>
</dbReference>
<keyword evidence="3" id="KW-0408">Iron</keyword>
<keyword evidence="1" id="KW-0479">Metal-binding</keyword>
<feature type="signal peptide" evidence="5">
    <location>
        <begin position="1"/>
        <end position="36"/>
    </location>
</feature>
<organism evidence="7 8">
    <name type="scientific">Rubripirellula reticaptiva</name>
    <dbReference type="NCBI Taxonomy" id="2528013"/>
    <lineage>
        <taxon>Bacteria</taxon>
        <taxon>Pseudomonadati</taxon>
        <taxon>Planctomycetota</taxon>
        <taxon>Planctomycetia</taxon>
        <taxon>Pirellulales</taxon>
        <taxon>Pirellulaceae</taxon>
        <taxon>Rubripirellula</taxon>
    </lineage>
</organism>
<dbReference type="Gene3D" id="3.60.21.10">
    <property type="match status" value="1"/>
</dbReference>
<dbReference type="Pfam" id="PF00149">
    <property type="entry name" value="Metallophos"/>
    <property type="match status" value="1"/>
</dbReference>
<evidence type="ECO:0000256" key="4">
    <source>
        <dbReference type="ARBA" id="ARBA00025742"/>
    </source>
</evidence>
<dbReference type="Proteomes" id="UP000317977">
    <property type="component" value="Unassembled WGS sequence"/>
</dbReference>
<evidence type="ECO:0000313" key="8">
    <source>
        <dbReference type="Proteomes" id="UP000317977"/>
    </source>
</evidence>
<comment type="caution">
    <text evidence="7">The sequence shown here is derived from an EMBL/GenBank/DDBJ whole genome shotgun (WGS) entry which is preliminary data.</text>
</comment>
<feature type="chain" id="PRO_5022891937" evidence="5">
    <location>
        <begin position="37"/>
        <end position="320"/>
    </location>
</feature>
<dbReference type="RefSeq" id="WP_146532424.1">
    <property type="nucleotide sequence ID" value="NZ_SJPX01000001.1"/>
</dbReference>
<dbReference type="PROSITE" id="PS51318">
    <property type="entry name" value="TAT"/>
    <property type="match status" value="1"/>
</dbReference>
<reference evidence="7 8" key="1">
    <citation type="submission" date="2019-02" db="EMBL/GenBank/DDBJ databases">
        <title>Deep-cultivation of Planctomycetes and their phenomic and genomic characterization uncovers novel biology.</title>
        <authorList>
            <person name="Wiegand S."/>
            <person name="Jogler M."/>
            <person name="Boedeker C."/>
            <person name="Pinto D."/>
            <person name="Vollmers J."/>
            <person name="Rivas-Marin E."/>
            <person name="Kohn T."/>
            <person name="Peeters S.H."/>
            <person name="Heuer A."/>
            <person name="Rast P."/>
            <person name="Oberbeckmann S."/>
            <person name="Bunk B."/>
            <person name="Jeske O."/>
            <person name="Meyerdierks A."/>
            <person name="Storesund J.E."/>
            <person name="Kallscheuer N."/>
            <person name="Luecker S."/>
            <person name="Lage O.M."/>
            <person name="Pohl T."/>
            <person name="Merkel B.J."/>
            <person name="Hornburger P."/>
            <person name="Mueller R.-W."/>
            <person name="Bruemmer F."/>
            <person name="Labrenz M."/>
            <person name="Spormann A.M."/>
            <person name="Op Den Camp H."/>
            <person name="Overmann J."/>
            <person name="Amann R."/>
            <person name="Jetten M.S.M."/>
            <person name="Mascher T."/>
            <person name="Medema M.H."/>
            <person name="Devos D.P."/>
            <person name="Kaster A.-K."/>
            <person name="Ovreas L."/>
            <person name="Rohde M."/>
            <person name="Galperin M.Y."/>
            <person name="Jogler C."/>
        </authorList>
    </citation>
    <scope>NUCLEOTIDE SEQUENCE [LARGE SCALE GENOMIC DNA]</scope>
    <source>
        <strain evidence="7 8">Poly59</strain>
    </source>
</reference>
<gene>
    <name evidence="7" type="primary">cpdA</name>
    <name evidence="7" type="ORF">Poly59_04430</name>
</gene>
<evidence type="ECO:0000256" key="2">
    <source>
        <dbReference type="ARBA" id="ARBA00022801"/>
    </source>
</evidence>
<evidence type="ECO:0000256" key="3">
    <source>
        <dbReference type="ARBA" id="ARBA00023004"/>
    </source>
</evidence>
<sequence precursor="true">MSFHLIPSTRRQMLTATASVGAVAAMTLLGPFESQAAESGVESDPNFWALIADTHISEDASAVSRGVNMFDNFNRVIDSVLAETVRPVGAIINGDCAYLKGKPGDYANFKRCVDRLLAAGMSVHATMGNHDDRGNFYDAMSGGKAGETLVEGKHVTVIETSHANLFLVDSLQQVDHVTGELGSAQLDWLNAALAARSGKLAIIVGHHNPQVSPVEPGKLLTGLADTAALFDTMDRHSNVKAYVYGHTHDWKLTTTPGGTHLVNQPPSAYVFNPARPSGWTRLRLSPAAVQFQLVSVDTLHPQHGEQLQLAYASKAGTTLP</sequence>